<accession>A0A151P7J2</accession>
<evidence type="ECO:0000256" key="3">
    <source>
        <dbReference type="PROSITE-ProRule" id="PRU00192"/>
    </source>
</evidence>
<dbReference type="SMART" id="SM00326">
    <property type="entry name" value="SH3"/>
    <property type="match status" value="1"/>
</dbReference>
<evidence type="ECO:0000256" key="2">
    <source>
        <dbReference type="ARBA" id="ARBA00022658"/>
    </source>
</evidence>
<dbReference type="SMART" id="SM00325">
    <property type="entry name" value="RhoGEF"/>
    <property type="match status" value="1"/>
</dbReference>
<dbReference type="Pfam" id="PF00621">
    <property type="entry name" value="RhoGEF"/>
    <property type="match status" value="1"/>
</dbReference>
<feature type="domain" description="DH" evidence="6">
    <location>
        <begin position="1375"/>
        <end position="1559"/>
    </location>
</feature>
<feature type="compositionally biased region" description="Basic and acidic residues" evidence="4">
    <location>
        <begin position="395"/>
        <end position="404"/>
    </location>
</feature>
<feature type="compositionally biased region" description="Low complexity" evidence="4">
    <location>
        <begin position="696"/>
        <end position="714"/>
    </location>
</feature>
<evidence type="ECO:0000259" key="6">
    <source>
        <dbReference type="PROSITE" id="PS50010"/>
    </source>
</evidence>
<dbReference type="GeneID" id="102559736"/>
<feature type="compositionally biased region" description="Basic and acidic residues" evidence="4">
    <location>
        <begin position="718"/>
        <end position="730"/>
    </location>
</feature>
<feature type="compositionally biased region" description="Basic and acidic residues" evidence="4">
    <location>
        <begin position="432"/>
        <end position="465"/>
    </location>
</feature>
<dbReference type="InterPro" id="IPR036028">
    <property type="entry name" value="SH3-like_dom_sf"/>
</dbReference>
<dbReference type="CDD" id="cd01221">
    <property type="entry name" value="PH_ephexin"/>
    <property type="match status" value="1"/>
</dbReference>
<reference evidence="7 8" key="1">
    <citation type="journal article" date="2012" name="Genome Biol.">
        <title>Sequencing three crocodilian genomes to illuminate the evolution of archosaurs and amniotes.</title>
        <authorList>
            <person name="St John J.A."/>
            <person name="Braun E.L."/>
            <person name="Isberg S.R."/>
            <person name="Miles L.G."/>
            <person name="Chong A.Y."/>
            <person name="Gongora J."/>
            <person name="Dalzell P."/>
            <person name="Moran C."/>
            <person name="Bed'hom B."/>
            <person name="Abzhanov A."/>
            <person name="Burgess S.C."/>
            <person name="Cooksey A.M."/>
            <person name="Castoe T.A."/>
            <person name="Crawford N.G."/>
            <person name="Densmore L.D."/>
            <person name="Drew J.C."/>
            <person name="Edwards S.V."/>
            <person name="Faircloth B.C."/>
            <person name="Fujita M.K."/>
            <person name="Greenwold M.J."/>
            <person name="Hoffmann F.G."/>
            <person name="Howard J.M."/>
            <person name="Iguchi T."/>
            <person name="Janes D.E."/>
            <person name="Khan S.Y."/>
            <person name="Kohno S."/>
            <person name="de Koning A.J."/>
            <person name="Lance S.L."/>
            <person name="McCarthy F.M."/>
            <person name="McCormack J.E."/>
            <person name="Merchant M.E."/>
            <person name="Peterson D.G."/>
            <person name="Pollock D.D."/>
            <person name="Pourmand N."/>
            <person name="Raney B.J."/>
            <person name="Roessler K.A."/>
            <person name="Sanford J.R."/>
            <person name="Sawyer R.H."/>
            <person name="Schmidt C.J."/>
            <person name="Triplett E.W."/>
            <person name="Tuberville T.D."/>
            <person name="Venegas-Anaya M."/>
            <person name="Howard J.T."/>
            <person name="Jarvis E.D."/>
            <person name="Guillette L.J.Jr."/>
            <person name="Glenn T.C."/>
            <person name="Green R.E."/>
            <person name="Ray D.A."/>
        </authorList>
    </citation>
    <scope>NUCLEOTIDE SEQUENCE [LARGE SCALE GENOMIC DNA]</scope>
    <source>
        <strain evidence="7">KSC_2009_1</strain>
    </source>
</reference>
<dbReference type="RefSeq" id="XP_019337747.1">
    <property type="nucleotide sequence ID" value="XM_019482202.2"/>
</dbReference>
<proteinExistence type="predicted"/>
<dbReference type="InterPro" id="IPR011993">
    <property type="entry name" value="PH-like_dom_sf"/>
</dbReference>
<evidence type="ECO:0000259" key="5">
    <source>
        <dbReference type="PROSITE" id="PS50002"/>
    </source>
</evidence>
<dbReference type="PANTHER" id="PTHR12845:SF2">
    <property type="entry name" value="DH DOMAIN-CONTAINING PROTEIN-RELATED"/>
    <property type="match status" value="1"/>
</dbReference>
<evidence type="ECO:0000256" key="1">
    <source>
        <dbReference type="ARBA" id="ARBA00022443"/>
    </source>
</evidence>
<feature type="compositionally biased region" description="Polar residues" evidence="4">
    <location>
        <begin position="343"/>
        <end position="355"/>
    </location>
</feature>
<organism evidence="7 8">
    <name type="scientific">Alligator mississippiensis</name>
    <name type="common">American alligator</name>
    <dbReference type="NCBI Taxonomy" id="8496"/>
    <lineage>
        <taxon>Eukaryota</taxon>
        <taxon>Metazoa</taxon>
        <taxon>Chordata</taxon>
        <taxon>Craniata</taxon>
        <taxon>Vertebrata</taxon>
        <taxon>Euteleostomi</taxon>
        <taxon>Archelosauria</taxon>
        <taxon>Archosauria</taxon>
        <taxon>Crocodylia</taxon>
        <taxon>Alligatoridae</taxon>
        <taxon>Alligatorinae</taxon>
        <taxon>Alligator</taxon>
    </lineage>
</organism>
<dbReference type="FunFam" id="1.20.900.10:FF:000007">
    <property type="entry name" value="rho guanine nucleotide exchange factor 19"/>
    <property type="match status" value="1"/>
</dbReference>
<evidence type="ECO:0000313" key="8">
    <source>
        <dbReference type="Proteomes" id="UP000050525"/>
    </source>
</evidence>
<name>A0A151P7J2_ALLMI</name>
<dbReference type="CDD" id="cd00160">
    <property type="entry name" value="RhoGEF"/>
    <property type="match status" value="1"/>
</dbReference>
<feature type="compositionally biased region" description="Polar residues" evidence="4">
    <location>
        <begin position="925"/>
        <end position="943"/>
    </location>
</feature>
<dbReference type="STRING" id="8496.A0A151P7J2"/>
<feature type="region of interest" description="Disordered" evidence="4">
    <location>
        <begin position="605"/>
        <end position="822"/>
    </location>
</feature>
<dbReference type="Proteomes" id="UP000050525">
    <property type="component" value="Unassembled WGS sequence"/>
</dbReference>
<dbReference type="CTD" id="7984"/>
<dbReference type="InterPro" id="IPR047270">
    <property type="entry name" value="PH_ephexin"/>
</dbReference>
<dbReference type="Gene3D" id="2.30.29.30">
    <property type="entry name" value="Pleckstrin-homology domain (PH domain)/Phosphotyrosine-binding domain (PTB)"/>
    <property type="match status" value="1"/>
</dbReference>
<feature type="region of interest" description="Disordered" evidence="4">
    <location>
        <begin position="59"/>
        <end position="97"/>
    </location>
</feature>
<feature type="compositionally biased region" description="Low complexity" evidence="4">
    <location>
        <begin position="944"/>
        <end position="953"/>
    </location>
</feature>
<feature type="region of interest" description="Disordered" evidence="4">
    <location>
        <begin position="530"/>
        <end position="550"/>
    </location>
</feature>
<evidence type="ECO:0000313" key="7">
    <source>
        <dbReference type="EMBL" id="KYO44725.1"/>
    </source>
</evidence>
<feature type="compositionally biased region" description="Low complexity" evidence="4">
    <location>
        <begin position="192"/>
        <end position="202"/>
    </location>
</feature>
<evidence type="ECO:0000256" key="4">
    <source>
        <dbReference type="SAM" id="MobiDB-lite"/>
    </source>
</evidence>
<feature type="compositionally biased region" description="Acidic residues" evidence="4">
    <location>
        <begin position="466"/>
        <end position="482"/>
    </location>
</feature>
<dbReference type="SUPFAM" id="SSF50044">
    <property type="entry name" value="SH3-domain"/>
    <property type="match status" value="1"/>
</dbReference>
<protein>
    <submittedName>
        <fullName evidence="7">Rho guanine nucleotide exchange factor 5 isoform B</fullName>
    </submittedName>
</protein>
<dbReference type="SUPFAM" id="SSF48065">
    <property type="entry name" value="DBL homology domain (DH-domain)"/>
    <property type="match status" value="1"/>
</dbReference>
<sequence length="1796" mass="199660">MPALTKEKLQFIAGEFLFQALRVLMLDRGCPSAESFIFPQACVETSLYEDCVRRQHVSLMESEETSEGGLASPGTSSPRKESPEPLLSRRGQHATTESVTMCTGLSASALIPQDPVSLLSAEEAAEMWDKSPNPVEEVPEPEEGDVRHWEGLLEREGDPIVLETTPLEKEKCVQPLNSDQGKLAHPESSQYSSSPNPVVEVPSSTLDTHVKFPQDQAQAWASLDAVPQVQHEESSAAETVCDQREPATKRFLVCKTISEGCYKTEPLHDGIMREPLKQTEAISGISKDLLPRAKDGIGEDPFPGTETVGRMTPKPCMDNGDKGQEFQGGEEPSSPHHPPPTFLGNSQGKTQLTGENTEEEMTLSPCERGSNFSISDQGVEMVSKQSPSGPIEPCPPKEEKDHGRVGSSSTESPRQSISQARTAAENMEEVDESQHEEPEPEQGETKEEPELKQTELEEQMLKEEQQLDMDLPEQELENEEDGGWNKVGQEPGGETVEIEASLQVLSPRTHSVSQPKVDLHSLGDSISLAEGIGPALPSEEPVSQGQPLGEGILPKACAQAQPPEEVMSGYLSPMSRSPLTHSHTCHISEQLEGLGISGTSSCISISSQDHGETTQDDRTRTSNSKNCHCNGDRPDQSFADGGDMPFSGEAVSSRGAENLDSPRPMHLFSDAKKVESPGPTDPHLVAESPEIPGHQDLTPASSSDLSLAAESTDLTQEDGEKRADQKEQEMTKQASCPLDMVPGEGAPASASTVDAQTPQRLVTSDKALHEEPGTQPSFSVASRNSPFGQSPTKDGKCTEPTPSPADSVLLASPQTPYGAPAPLTYQENLQQHQKSHSRSFVFQEKETGANMDHAVQHSPSLDQSHLSPDLEEAISRTLKARNTVFQPSEETVVFAMDQQGQPPSPVHDTSLLLAPDPDVTPLPQPSSHVTDSTQSSALESDTSPPVLILDTDPPLLPIPRSNPSLAYTPDCVHHLPGTAPSASHPTQTVVSVPEDDNLALASDSNRDGVEKQPLMTKKEEMMKLHQDFRDSETQDVGATSDLQASLLARNSDFPVCGNEVSEVCSDDRCAAMEMHDGKSPPDRVPRALPRAQRTPIDSLPRNLVQPLPALAFTNPIHFLQFSPPSPPTIRILYRQKPVVEEPLWDQQLASTIGEDTRSTPTPVATMKTAEGMRPCRHKLVGQGELLPSPVQQAEEVTRHMPLEKSSSCPEKKVTRVEVPEQKTLVKLRAKSKDWHRQGLKRVSGLPDSLHHEEEAHRVQPVSSETVLFREKKPIDTREQFRHRHSKLINSSRLLYQEYSDVALNKAIQSQKRADSLAEDIELSSPNSPRLRRKVLSPQDSYLQRLSVSSNASLWQDIPMVRGSRMLMNMSREDQKLQEAKFELIMSEASYLRSLNVAVDHFQRSPELQAVLSNQERQWLFSRLQDVRDVSASFLFDLEEKFEEDMFTFHVCDVALRHAPEFRRVYLPYVTNQTYQEQTFRRLLNGNTGFQQVLERLESDPVCQRLSLKSFLILPFQRITRLKLLLQNILKRTRLGSEEEVQATQAYDALEKLIKDCNENVQRMKSTEELIYLSQKIEFECKIFPLISQSRRLVKCGELMALDFNSLSPKWKVTTRPIYLHLFNDCLLLSRPKEGGRFVVFDHAAFSDVRGEKCEVKLHGANKNVFRLFLLQNNQGKRVEFLFRTETHSEKLRWISVLAPPRGEPDLLESPDAPQVQCLRAYKARENDELSLEKADIIMLMQNSNDDWMEGIRLSDGERGWFPSDYVEGISSKHVRQKNLKEEQRVKNAKQQVFCKK</sequence>
<dbReference type="Gene3D" id="1.20.900.10">
    <property type="entry name" value="Dbl homology (DH) domain"/>
    <property type="match status" value="1"/>
</dbReference>
<comment type="caution">
    <text evidence="7">The sequence shown here is derived from an EMBL/GenBank/DDBJ whole genome shotgun (WGS) entry which is preliminary data.</text>
</comment>
<feature type="compositionally biased region" description="Basic and acidic residues" evidence="4">
    <location>
        <begin position="609"/>
        <end position="620"/>
    </location>
</feature>
<feature type="compositionally biased region" description="Polar residues" evidence="4">
    <location>
        <begin position="749"/>
        <end position="762"/>
    </location>
</feature>
<feature type="region of interest" description="Disordered" evidence="4">
    <location>
        <begin position="898"/>
        <end position="961"/>
    </location>
</feature>
<gene>
    <name evidence="7" type="primary">ARHGEF5</name>
    <name evidence="7" type="ORF">Y1Q_0016839</name>
</gene>
<dbReference type="PROSITE" id="PS50010">
    <property type="entry name" value="DH_2"/>
    <property type="match status" value="1"/>
</dbReference>
<keyword evidence="1 3" id="KW-0728">SH3 domain</keyword>
<dbReference type="InterPro" id="IPR000219">
    <property type="entry name" value="DH_dom"/>
</dbReference>
<keyword evidence="2" id="KW-0344">Guanine-nucleotide releasing factor</keyword>
<feature type="domain" description="SH3" evidence="5">
    <location>
        <begin position="1710"/>
        <end position="1771"/>
    </location>
</feature>
<dbReference type="InterPro" id="IPR001331">
    <property type="entry name" value="GDS_CDC24_CS"/>
</dbReference>
<dbReference type="GO" id="GO:0005737">
    <property type="term" value="C:cytoplasm"/>
    <property type="evidence" value="ECO:0007669"/>
    <property type="project" value="TreeGrafter"/>
</dbReference>
<dbReference type="Pfam" id="PF14604">
    <property type="entry name" value="SH3_9"/>
    <property type="match status" value="1"/>
</dbReference>
<dbReference type="InterPro" id="IPR001849">
    <property type="entry name" value="PH_domain"/>
</dbReference>
<dbReference type="Gene3D" id="2.30.30.40">
    <property type="entry name" value="SH3 Domains"/>
    <property type="match status" value="1"/>
</dbReference>
<dbReference type="GO" id="GO:0005085">
    <property type="term" value="F:guanyl-nucleotide exchange factor activity"/>
    <property type="evidence" value="ECO:0007669"/>
    <property type="project" value="UniProtKB-KW"/>
</dbReference>
<feature type="region of interest" description="Disordered" evidence="4">
    <location>
        <begin position="175"/>
        <end position="202"/>
    </location>
</feature>
<dbReference type="GO" id="GO:0005634">
    <property type="term" value="C:nucleus"/>
    <property type="evidence" value="ECO:0007669"/>
    <property type="project" value="TreeGrafter"/>
</dbReference>
<dbReference type="PROSITE" id="PS50002">
    <property type="entry name" value="SH3"/>
    <property type="match status" value="1"/>
</dbReference>
<feature type="compositionally biased region" description="Polar residues" evidence="4">
    <location>
        <begin position="774"/>
        <end position="792"/>
    </location>
</feature>
<keyword evidence="8" id="KW-1185">Reference proteome</keyword>
<feature type="compositionally biased region" description="Polar residues" evidence="4">
    <location>
        <begin position="406"/>
        <end position="421"/>
    </location>
</feature>
<dbReference type="SUPFAM" id="SSF50729">
    <property type="entry name" value="PH domain-like"/>
    <property type="match status" value="1"/>
</dbReference>
<dbReference type="InterPro" id="IPR035899">
    <property type="entry name" value="DBL_dom_sf"/>
</dbReference>
<dbReference type="SMART" id="SM00233">
    <property type="entry name" value="PH"/>
    <property type="match status" value="1"/>
</dbReference>
<dbReference type="PANTHER" id="PTHR12845">
    <property type="entry name" value="GUANINE NUCLEOTIDE EXCHANGE FACTOR"/>
    <property type="match status" value="1"/>
</dbReference>
<dbReference type="InterPro" id="IPR047271">
    <property type="entry name" value="Ephexin-like"/>
</dbReference>
<dbReference type="EMBL" id="AKHW03000678">
    <property type="protein sequence ID" value="KYO44725.1"/>
    <property type="molecule type" value="Genomic_DNA"/>
</dbReference>
<dbReference type="OrthoDB" id="27593at2759"/>
<feature type="region of interest" description="Disordered" evidence="4">
    <location>
        <begin position="291"/>
        <end position="491"/>
    </location>
</feature>
<dbReference type="PROSITE" id="PS00741">
    <property type="entry name" value="DH_1"/>
    <property type="match status" value="1"/>
</dbReference>
<dbReference type="InterPro" id="IPR001452">
    <property type="entry name" value="SH3_domain"/>
</dbReference>
<dbReference type="eggNOG" id="KOG3523">
    <property type="taxonomic scope" value="Eukaryota"/>
</dbReference>
<dbReference type="GO" id="GO:0035556">
    <property type="term" value="P:intracellular signal transduction"/>
    <property type="evidence" value="ECO:0007669"/>
    <property type="project" value="InterPro"/>
</dbReference>